<feature type="transmembrane region" description="Helical" evidence="19">
    <location>
        <begin position="85"/>
        <end position="105"/>
    </location>
</feature>
<keyword evidence="5 17" id="KW-0679">Respiratory chain</keyword>
<dbReference type="Gene3D" id="1.10.287.90">
    <property type="match status" value="1"/>
</dbReference>
<keyword evidence="7 16" id="KW-0479">Metal-binding</keyword>
<dbReference type="InterPro" id="IPR045187">
    <property type="entry name" value="CcO_II"/>
</dbReference>
<evidence type="ECO:0000256" key="8">
    <source>
        <dbReference type="ARBA" id="ARBA00022967"/>
    </source>
</evidence>
<dbReference type="Pfam" id="PF00034">
    <property type="entry name" value="Cytochrom_C"/>
    <property type="match status" value="1"/>
</dbReference>
<dbReference type="SUPFAM" id="SSF81464">
    <property type="entry name" value="Cytochrome c oxidase subunit II-like, transmembrane region"/>
    <property type="match status" value="1"/>
</dbReference>
<feature type="domain" description="Cytochrome oxidase subunit II copper A binding" evidence="20">
    <location>
        <begin position="117"/>
        <end position="229"/>
    </location>
</feature>
<evidence type="ECO:0000256" key="17">
    <source>
        <dbReference type="RuleBase" id="RU000456"/>
    </source>
</evidence>
<feature type="domain" description="Cytochrome c" evidence="22">
    <location>
        <begin position="241"/>
        <end position="333"/>
    </location>
</feature>
<organism evidence="23 24">
    <name type="scientific">Fictibacillus enclensis</name>
    <dbReference type="NCBI Taxonomy" id="1017270"/>
    <lineage>
        <taxon>Bacteria</taxon>
        <taxon>Bacillati</taxon>
        <taxon>Bacillota</taxon>
        <taxon>Bacilli</taxon>
        <taxon>Bacillales</taxon>
        <taxon>Fictibacillaceae</taxon>
        <taxon>Fictibacillus</taxon>
    </lineage>
</organism>
<keyword evidence="4 16" id="KW-0349">Heme</keyword>
<dbReference type="RefSeq" id="WP_061974186.1">
    <property type="nucleotide sequence ID" value="NZ_FMAV01000003.1"/>
</dbReference>
<dbReference type="EMBL" id="LNQN01000005">
    <property type="protein sequence ID" value="KSU82161.1"/>
    <property type="molecule type" value="Genomic_DNA"/>
</dbReference>
<evidence type="ECO:0000256" key="6">
    <source>
        <dbReference type="ARBA" id="ARBA00022692"/>
    </source>
</evidence>
<dbReference type="NCBIfam" id="TIGR02866">
    <property type="entry name" value="CoxB"/>
    <property type="match status" value="1"/>
</dbReference>
<evidence type="ECO:0000313" key="24">
    <source>
        <dbReference type="Proteomes" id="UP000054099"/>
    </source>
</evidence>
<comment type="catalytic activity">
    <reaction evidence="15 18">
        <text>4 Fe(II)-[cytochrome c] + O2 + 8 H(+)(in) = 4 Fe(III)-[cytochrome c] + 2 H2O + 4 H(+)(out)</text>
        <dbReference type="Rhea" id="RHEA:11436"/>
        <dbReference type="Rhea" id="RHEA-COMP:10350"/>
        <dbReference type="Rhea" id="RHEA-COMP:14399"/>
        <dbReference type="ChEBI" id="CHEBI:15377"/>
        <dbReference type="ChEBI" id="CHEBI:15378"/>
        <dbReference type="ChEBI" id="CHEBI:15379"/>
        <dbReference type="ChEBI" id="CHEBI:29033"/>
        <dbReference type="ChEBI" id="CHEBI:29034"/>
        <dbReference type="EC" id="7.1.1.9"/>
    </reaction>
</comment>
<evidence type="ECO:0000259" key="21">
    <source>
        <dbReference type="PROSITE" id="PS50999"/>
    </source>
</evidence>
<dbReference type="InterPro" id="IPR014222">
    <property type="entry name" value="Cyt_c_oxidase_su2"/>
</dbReference>
<dbReference type="GO" id="GO:0005886">
    <property type="term" value="C:plasma membrane"/>
    <property type="evidence" value="ECO:0007669"/>
    <property type="project" value="UniProtKB-SubCell"/>
</dbReference>
<evidence type="ECO:0000256" key="16">
    <source>
        <dbReference type="PROSITE-ProRule" id="PRU00433"/>
    </source>
</evidence>
<comment type="caution">
    <text evidence="23">The sequence shown here is derived from an EMBL/GenBank/DDBJ whole genome shotgun (WGS) entry which is preliminary data.</text>
</comment>
<dbReference type="InterPro" id="IPR001505">
    <property type="entry name" value="Copper_CuA"/>
</dbReference>
<keyword evidence="9 17" id="KW-0249">Electron transport</keyword>
<dbReference type="Proteomes" id="UP000054099">
    <property type="component" value="Unassembled WGS sequence"/>
</dbReference>
<keyword evidence="3 17" id="KW-0813">Transport</keyword>
<evidence type="ECO:0000256" key="10">
    <source>
        <dbReference type="ARBA" id="ARBA00022989"/>
    </source>
</evidence>
<comment type="subcellular location">
    <subcellularLocation>
        <location evidence="17">Cell membrane</location>
        <topology evidence="17">Multi-pass membrane protein</topology>
    </subcellularLocation>
    <subcellularLocation>
        <location evidence="1">Membrane</location>
        <topology evidence="1">Multi-pass membrane protein</topology>
    </subcellularLocation>
</comment>
<evidence type="ECO:0000256" key="19">
    <source>
        <dbReference type="SAM" id="Phobius"/>
    </source>
</evidence>
<dbReference type="AlphaFoldDB" id="A0A0V8J5B4"/>
<dbReference type="PROSITE" id="PS51257">
    <property type="entry name" value="PROKAR_LIPOPROTEIN"/>
    <property type="match status" value="1"/>
</dbReference>
<evidence type="ECO:0000256" key="9">
    <source>
        <dbReference type="ARBA" id="ARBA00022982"/>
    </source>
</evidence>
<dbReference type="SUPFAM" id="SSF49503">
    <property type="entry name" value="Cupredoxins"/>
    <property type="match status" value="1"/>
</dbReference>
<dbReference type="PRINTS" id="PR01166">
    <property type="entry name" value="CYCOXIDASEII"/>
</dbReference>
<sequence length="334" mass="37560">MKKIAGIWGSCLLLLSGCSAIQNMDVLNPAGSQAEEQYSLIKLSIYIMLIVMVTVVVLFIRFVYKYRARPGFTPEKHQENRNKKLELTWTILPFVLLLILAVPMVKSVFGEEKQDNTGAMKVKVTASKYWWKFEYPEKDIVTSQELHLPKGKRVVIELHSKDVIHSFWVPQLGGKQDLIPGRTNKMALTPEKVGTYQGKCGEFCGAGHSFMRFLVKVDSQKDYQQWVNQMKKENGSTKLSAQESEGQRVFKSNCLSCHATSSTASANQGKEGPNLADFGDRERVAGFMPNTEKNVLKWLKDPKKVKPGTDMPKAKGLSDNDYAALSAYLKTLKK</sequence>
<evidence type="ECO:0000256" key="5">
    <source>
        <dbReference type="ARBA" id="ARBA00022660"/>
    </source>
</evidence>
<proteinExistence type="inferred from homology"/>
<keyword evidence="13 19" id="KW-0472">Membrane</keyword>
<dbReference type="GO" id="GO:0020037">
    <property type="term" value="F:heme binding"/>
    <property type="evidence" value="ECO:0007669"/>
    <property type="project" value="InterPro"/>
</dbReference>
<evidence type="ECO:0000256" key="13">
    <source>
        <dbReference type="ARBA" id="ARBA00023136"/>
    </source>
</evidence>
<evidence type="ECO:0000259" key="20">
    <source>
        <dbReference type="PROSITE" id="PS50857"/>
    </source>
</evidence>
<keyword evidence="12 18" id="KW-0186">Copper</keyword>
<dbReference type="InterPro" id="IPR009056">
    <property type="entry name" value="Cyt_c-like_dom"/>
</dbReference>
<reference evidence="23 24" key="1">
    <citation type="journal article" date="2014" name="Antonie Van Leeuwenhoek">
        <title>Fictibacillus enclensis sp. nov., isolated from marine sediment.</title>
        <authorList>
            <person name="Dastager S.G."/>
            <person name="Mawlankar R."/>
            <person name="Srinivasan K."/>
            <person name="Tang S.K."/>
            <person name="Lee J.C."/>
            <person name="Ramana V.V."/>
            <person name="Shouche Y.S."/>
        </authorList>
    </citation>
    <scope>NUCLEOTIDE SEQUENCE [LARGE SCALE GENOMIC DNA]</scope>
    <source>
        <strain evidence="23 24">NIO-1003</strain>
    </source>
</reference>
<keyword evidence="11 16" id="KW-0408">Iron</keyword>
<dbReference type="GO" id="GO:0016491">
    <property type="term" value="F:oxidoreductase activity"/>
    <property type="evidence" value="ECO:0007669"/>
    <property type="project" value="InterPro"/>
</dbReference>
<keyword evidence="6 17" id="KW-0812">Transmembrane</keyword>
<dbReference type="InterPro" id="IPR036909">
    <property type="entry name" value="Cyt_c-like_dom_sf"/>
</dbReference>
<dbReference type="GO" id="GO:0004129">
    <property type="term" value="F:cytochrome-c oxidase activity"/>
    <property type="evidence" value="ECO:0007669"/>
    <property type="project" value="UniProtKB-EC"/>
</dbReference>
<evidence type="ECO:0000256" key="1">
    <source>
        <dbReference type="ARBA" id="ARBA00004141"/>
    </source>
</evidence>
<dbReference type="Pfam" id="PF00116">
    <property type="entry name" value="COX2"/>
    <property type="match status" value="1"/>
</dbReference>
<evidence type="ECO:0000256" key="12">
    <source>
        <dbReference type="ARBA" id="ARBA00023008"/>
    </source>
</evidence>
<dbReference type="CDD" id="cd04213">
    <property type="entry name" value="CuRO_CcO_Caa3_II"/>
    <property type="match status" value="1"/>
</dbReference>
<evidence type="ECO:0000256" key="18">
    <source>
        <dbReference type="RuleBase" id="RU004024"/>
    </source>
</evidence>
<dbReference type="PROSITE" id="PS00078">
    <property type="entry name" value="COX2"/>
    <property type="match status" value="1"/>
</dbReference>
<gene>
    <name evidence="23" type="ORF">AS030_16820</name>
</gene>
<evidence type="ECO:0000256" key="11">
    <source>
        <dbReference type="ARBA" id="ARBA00023004"/>
    </source>
</evidence>
<dbReference type="InterPro" id="IPR008972">
    <property type="entry name" value="Cupredoxin"/>
</dbReference>
<keyword evidence="10 19" id="KW-1133">Transmembrane helix</keyword>
<dbReference type="PANTHER" id="PTHR22888:SF18">
    <property type="entry name" value="CYTOCHROME BO(3) UBIQUINOL OXIDASE SUBUNIT 2"/>
    <property type="match status" value="1"/>
</dbReference>
<dbReference type="GO" id="GO:0005507">
    <property type="term" value="F:copper ion binding"/>
    <property type="evidence" value="ECO:0007669"/>
    <property type="project" value="InterPro"/>
</dbReference>
<dbReference type="InterPro" id="IPR036257">
    <property type="entry name" value="Cyt_c_oxidase_su2_TM_sf"/>
</dbReference>
<dbReference type="GO" id="GO:0042773">
    <property type="term" value="P:ATP synthesis coupled electron transport"/>
    <property type="evidence" value="ECO:0007669"/>
    <property type="project" value="TreeGrafter"/>
</dbReference>
<evidence type="ECO:0000256" key="15">
    <source>
        <dbReference type="ARBA" id="ARBA00047816"/>
    </source>
</evidence>
<dbReference type="PROSITE" id="PS50999">
    <property type="entry name" value="COX2_TM"/>
    <property type="match status" value="1"/>
</dbReference>
<dbReference type="InterPro" id="IPR011759">
    <property type="entry name" value="Cyt_c_oxidase_su2_TM_dom"/>
</dbReference>
<dbReference type="Gene3D" id="2.60.40.420">
    <property type="entry name" value="Cupredoxins - blue copper proteins"/>
    <property type="match status" value="1"/>
</dbReference>
<evidence type="ECO:0000256" key="7">
    <source>
        <dbReference type="ARBA" id="ARBA00022723"/>
    </source>
</evidence>
<feature type="transmembrane region" description="Helical" evidence="19">
    <location>
        <begin position="44"/>
        <end position="64"/>
    </location>
</feature>
<keyword evidence="8" id="KW-1278">Translocase</keyword>
<protein>
    <recommendedName>
        <fullName evidence="18">Cytochrome c oxidase subunit 2</fullName>
        <ecNumber evidence="18">7.1.1.9</ecNumber>
    </recommendedName>
</protein>
<evidence type="ECO:0000313" key="23">
    <source>
        <dbReference type="EMBL" id="KSU82161.1"/>
    </source>
</evidence>
<dbReference type="Pfam" id="PF02790">
    <property type="entry name" value="COX2_TM"/>
    <property type="match status" value="1"/>
</dbReference>
<keyword evidence="24" id="KW-1185">Reference proteome</keyword>
<evidence type="ECO:0000256" key="14">
    <source>
        <dbReference type="ARBA" id="ARBA00024688"/>
    </source>
</evidence>
<evidence type="ECO:0000259" key="22">
    <source>
        <dbReference type="PROSITE" id="PS51007"/>
    </source>
</evidence>
<dbReference type="InterPro" id="IPR034236">
    <property type="entry name" value="CuRO_CcO_Caa3_II"/>
</dbReference>
<evidence type="ECO:0000256" key="3">
    <source>
        <dbReference type="ARBA" id="ARBA00022448"/>
    </source>
</evidence>
<dbReference type="EC" id="7.1.1.9" evidence="18"/>
<name>A0A0V8J5B4_9BACL</name>
<dbReference type="SUPFAM" id="SSF46626">
    <property type="entry name" value="Cytochrome c"/>
    <property type="match status" value="1"/>
</dbReference>
<comment type="cofactor">
    <cofactor evidence="18">
        <name>Cu cation</name>
        <dbReference type="ChEBI" id="CHEBI:23378"/>
    </cofactor>
    <text evidence="18">Binds a copper A center.</text>
</comment>
<dbReference type="InterPro" id="IPR002429">
    <property type="entry name" value="CcO_II-like_C"/>
</dbReference>
<dbReference type="PROSITE" id="PS51007">
    <property type="entry name" value="CYTC"/>
    <property type="match status" value="1"/>
</dbReference>
<feature type="domain" description="Cytochrome oxidase subunit II transmembrane region profile" evidence="21">
    <location>
        <begin position="18"/>
        <end position="115"/>
    </location>
</feature>
<dbReference type="PANTHER" id="PTHR22888">
    <property type="entry name" value="CYTOCHROME C OXIDASE, SUBUNIT II"/>
    <property type="match status" value="1"/>
</dbReference>
<comment type="function">
    <text evidence="14 18">Subunits I and II form the functional core of the enzyme complex. Electrons originating in cytochrome c are transferred via heme a and Cu(A) to the binuclear center formed by heme a3 and Cu(B).</text>
</comment>
<evidence type="ECO:0000256" key="4">
    <source>
        <dbReference type="ARBA" id="ARBA00022617"/>
    </source>
</evidence>
<comment type="similarity">
    <text evidence="2 17">Belongs to the cytochrome c oxidase subunit 2 family.</text>
</comment>
<accession>A0A0V8J5B4</accession>
<evidence type="ECO:0000256" key="2">
    <source>
        <dbReference type="ARBA" id="ARBA00007866"/>
    </source>
</evidence>
<dbReference type="PROSITE" id="PS50857">
    <property type="entry name" value="COX2_CUA"/>
    <property type="match status" value="1"/>
</dbReference>